<dbReference type="PROSITE" id="PS00409">
    <property type="entry name" value="PROKAR_NTER_METHYL"/>
    <property type="match status" value="1"/>
</dbReference>
<dbReference type="InterPro" id="IPR007971">
    <property type="entry name" value="Bundlin"/>
</dbReference>
<dbReference type="SUPFAM" id="SSF54523">
    <property type="entry name" value="Pili subunits"/>
    <property type="match status" value="1"/>
</dbReference>
<dbReference type="Gene3D" id="3.30.1690.10">
    <property type="entry name" value="TcpA-like pilin"/>
    <property type="match status" value="1"/>
</dbReference>
<proteinExistence type="predicted"/>
<name>A0AAW7VJR6_ECOLX</name>
<dbReference type="GO" id="GO:0016020">
    <property type="term" value="C:membrane"/>
    <property type="evidence" value="ECO:0007669"/>
    <property type="project" value="UniProtKB-SubCell"/>
</dbReference>
<keyword evidence="2" id="KW-0812">Transmembrane</keyword>
<dbReference type="Proteomes" id="UP001174465">
    <property type="component" value="Unassembled WGS sequence"/>
</dbReference>
<evidence type="ECO:0000313" key="4">
    <source>
        <dbReference type="Proteomes" id="UP001174465"/>
    </source>
</evidence>
<protein>
    <submittedName>
        <fullName evidence="3">Type 4 pilus major pilin</fullName>
    </submittedName>
</protein>
<dbReference type="Pfam" id="PF05307">
    <property type="entry name" value="Bundlin"/>
    <property type="match status" value="1"/>
</dbReference>
<accession>A0AAW7VJR6</accession>
<feature type="transmembrane region" description="Helical" evidence="2">
    <location>
        <begin position="21"/>
        <end position="42"/>
    </location>
</feature>
<evidence type="ECO:0000256" key="2">
    <source>
        <dbReference type="SAM" id="Phobius"/>
    </source>
</evidence>
<gene>
    <name evidence="3" type="ORF">Q2V64_25740</name>
</gene>
<dbReference type="InterPro" id="IPR045584">
    <property type="entry name" value="Pilin-like"/>
</dbReference>
<keyword evidence="2" id="KW-0472">Membrane</keyword>
<sequence length="199" mass="20794">MHLNFKHTKINNKKAEKGLSLIESAMVLALAATVTAGVMFYYQSASDSNKTQSAISEVMSATSAINGLYIGQNGYTGLTVDVLKNSSAIPDNYKKTSGISNPFGGDLKVGAARNGNTAFGYYIQLTKLPKSACISLATLNLGTSAAGYGIGIENDIDGTTGFTGTWTDKKKRTAITPSEAASSGGCTDGNENSVAYFMK</sequence>
<comment type="caution">
    <text evidence="3">The sequence shown here is derived from an EMBL/GenBank/DDBJ whole genome shotgun (WGS) entry which is preliminary data.</text>
</comment>
<dbReference type="GO" id="GO:0009289">
    <property type="term" value="C:pilus"/>
    <property type="evidence" value="ECO:0007669"/>
    <property type="project" value="InterPro"/>
</dbReference>
<keyword evidence="2" id="KW-1133">Transmembrane helix</keyword>
<evidence type="ECO:0000256" key="1">
    <source>
        <dbReference type="ARBA" id="ARBA00004167"/>
    </source>
</evidence>
<reference evidence="3" key="1">
    <citation type="submission" date="2023-07" db="EMBL/GenBank/DDBJ databases">
        <title>High risk of intestinal colonization with ESBL-producing Escherichia coli among soldiers of military contingents in specific geographic regions.</title>
        <authorList>
            <person name="Literacka E."/>
        </authorList>
    </citation>
    <scope>NUCLEOTIDE SEQUENCE</scope>
    <source>
        <strain evidence="3">33</strain>
    </source>
</reference>
<evidence type="ECO:0000313" key="3">
    <source>
        <dbReference type="EMBL" id="MDO2733068.1"/>
    </source>
</evidence>
<dbReference type="InterPro" id="IPR012902">
    <property type="entry name" value="N_methyl_site"/>
</dbReference>
<dbReference type="EMBL" id="JAUKZB010000035">
    <property type="protein sequence ID" value="MDO2733068.1"/>
    <property type="molecule type" value="Genomic_DNA"/>
</dbReference>
<dbReference type="AlphaFoldDB" id="A0AAW7VJR6"/>
<dbReference type="RefSeq" id="WP_302302155.1">
    <property type="nucleotide sequence ID" value="NZ_JAUKZB010000035.1"/>
</dbReference>
<comment type="subcellular location">
    <subcellularLocation>
        <location evidence="1">Membrane</location>
        <topology evidence="1">Single-pass membrane protein</topology>
    </subcellularLocation>
</comment>
<organism evidence="3 4">
    <name type="scientific">Escherichia coli</name>
    <dbReference type="NCBI Taxonomy" id="562"/>
    <lineage>
        <taxon>Bacteria</taxon>
        <taxon>Pseudomonadati</taxon>
        <taxon>Pseudomonadota</taxon>
        <taxon>Gammaproteobacteria</taxon>
        <taxon>Enterobacterales</taxon>
        <taxon>Enterobacteriaceae</taxon>
        <taxon>Escherichia</taxon>
    </lineage>
</organism>